<dbReference type="EMBL" id="AP025730">
    <property type="protein sequence ID" value="BDI03171.1"/>
    <property type="molecule type" value="Genomic_DNA"/>
</dbReference>
<dbReference type="RefSeq" id="WP_251971483.1">
    <property type="nucleotide sequence ID" value="NZ_AP025730.1"/>
</dbReference>
<sequence length="51" mass="5848">MSSPLRSHSPLLWHSGRIGELIQDPPGFDREREGPALNAQIARWFAPRWLP</sequence>
<proteinExistence type="predicted"/>
<keyword evidence="2" id="KW-1185">Reference proteome</keyword>
<gene>
    <name evidence="1" type="ORF">CATMQ487_01410</name>
</gene>
<organism evidence="1 2">
    <name type="scientific">Sphaerotilus microaerophilus</name>
    <dbReference type="NCBI Taxonomy" id="2914710"/>
    <lineage>
        <taxon>Bacteria</taxon>
        <taxon>Pseudomonadati</taxon>
        <taxon>Pseudomonadota</taxon>
        <taxon>Betaproteobacteria</taxon>
        <taxon>Burkholderiales</taxon>
        <taxon>Sphaerotilaceae</taxon>
        <taxon>Sphaerotilus</taxon>
    </lineage>
</organism>
<protein>
    <submittedName>
        <fullName evidence="1">Uncharacterized protein</fullName>
    </submittedName>
</protein>
<evidence type="ECO:0000313" key="1">
    <source>
        <dbReference type="EMBL" id="BDI03171.1"/>
    </source>
</evidence>
<dbReference type="Proteomes" id="UP001057498">
    <property type="component" value="Chromosome"/>
</dbReference>
<accession>A0ABN6PDX1</accession>
<evidence type="ECO:0000313" key="2">
    <source>
        <dbReference type="Proteomes" id="UP001057498"/>
    </source>
</evidence>
<reference evidence="1" key="1">
    <citation type="submission" date="2022-04" db="EMBL/GenBank/DDBJ databases">
        <title>Whole genome sequence of Sphaerotilus sp. FB-5.</title>
        <authorList>
            <person name="Takeda M."/>
            <person name="Narihara S."/>
            <person name="Akimoto M."/>
            <person name="Akimoto R."/>
            <person name="Nishiyashiki S."/>
            <person name="Murakami T."/>
        </authorList>
    </citation>
    <scope>NUCLEOTIDE SEQUENCE</scope>
    <source>
        <strain evidence="1">FB-5</strain>
    </source>
</reference>
<name>A0ABN6PDX1_9BURK</name>